<evidence type="ECO:0000256" key="1">
    <source>
        <dbReference type="SAM" id="MobiDB-lite"/>
    </source>
</evidence>
<feature type="transmembrane region" description="Helical" evidence="2">
    <location>
        <begin position="170"/>
        <end position="189"/>
    </location>
</feature>
<feature type="transmembrane region" description="Helical" evidence="2">
    <location>
        <begin position="112"/>
        <end position="132"/>
    </location>
</feature>
<feature type="transmembrane region" description="Helical" evidence="2">
    <location>
        <begin position="6"/>
        <end position="31"/>
    </location>
</feature>
<feature type="transmembrane region" description="Helical" evidence="2">
    <location>
        <begin position="335"/>
        <end position="359"/>
    </location>
</feature>
<keyword evidence="4" id="KW-1185">Reference proteome</keyword>
<keyword evidence="2" id="KW-0472">Membrane</keyword>
<name>A0A3N4I8Y9_ASCIM</name>
<accession>A0A3N4I8Y9</accession>
<feature type="transmembrane region" description="Helical" evidence="2">
    <location>
        <begin position="138"/>
        <end position="158"/>
    </location>
</feature>
<organism evidence="3 4">
    <name type="scientific">Ascobolus immersus RN42</name>
    <dbReference type="NCBI Taxonomy" id="1160509"/>
    <lineage>
        <taxon>Eukaryota</taxon>
        <taxon>Fungi</taxon>
        <taxon>Dikarya</taxon>
        <taxon>Ascomycota</taxon>
        <taxon>Pezizomycotina</taxon>
        <taxon>Pezizomycetes</taxon>
        <taxon>Pezizales</taxon>
        <taxon>Ascobolaceae</taxon>
        <taxon>Ascobolus</taxon>
    </lineage>
</organism>
<keyword evidence="2" id="KW-1133">Transmembrane helix</keyword>
<evidence type="ECO:0000313" key="3">
    <source>
        <dbReference type="EMBL" id="RPA80651.1"/>
    </source>
</evidence>
<feature type="transmembrane region" description="Helical" evidence="2">
    <location>
        <begin position="289"/>
        <end position="307"/>
    </location>
</feature>
<dbReference type="AlphaFoldDB" id="A0A3N4I8Y9"/>
<dbReference type="Proteomes" id="UP000275078">
    <property type="component" value="Unassembled WGS sequence"/>
</dbReference>
<dbReference type="EMBL" id="ML119686">
    <property type="protein sequence ID" value="RPA80651.1"/>
    <property type="molecule type" value="Genomic_DNA"/>
</dbReference>
<dbReference type="OrthoDB" id="4582561at2759"/>
<feature type="region of interest" description="Disordered" evidence="1">
    <location>
        <begin position="75"/>
        <end position="95"/>
    </location>
</feature>
<evidence type="ECO:0000313" key="4">
    <source>
        <dbReference type="Proteomes" id="UP000275078"/>
    </source>
</evidence>
<feature type="region of interest" description="Disordered" evidence="1">
    <location>
        <begin position="414"/>
        <end position="472"/>
    </location>
</feature>
<protein>
    <submittedName>
        <fullName evidence="3">Uncharacterized protein</fullName>
    </submittedName>
</protein>
<reference evidence="3 4" key="1">
    <citation type="journal article" date="2018" name="Nat. Ecol. Evol.">
        <title>Pezizomycetes genomes reveal the molecular basis of ectomycorrhizal truffle lifestyle.</title>
        <authorList>
            <person name="Murat C."/>
            <person name="Payen T."/>
            <person name="Noel B."/>
            <person name="Kuo A."/>
            <person name="Morin E."/>
            <person name="Chen J."/>
            <person name="Kohler A."/>
            <person name="Krizsan K."/>
            <person name="Balestrini R."/>
            <person name="Da Silva C."/>
            <person name="Montanini B."/>
            <person name="Hainaut M."/>
            <person name="Levati E."/>
            <person name="Barry K.W."/>
            <person name="Belfiori B."/>
            <person name="Cichocki N."/>
            <person name="Clum A."/>
            <person name="Dockter R.B."/>
            <person name="Fauchery L."/>
            <person name="Guy J."/>
            <person name="Iotti M."/>
            <person name="Le Tacon F."/>
            <person name="Lindquist E.A."/>
            <person name="Lipzen A."/>
            <person name="Malagnac F."/>
            <person name="Mello A."/>
            <person name="Molinier V."/>
            <person name="Miyauchi S."/>
            <person name="Poulain J."/>
            <person name="Riccioni C."/>
            <person name="Rubini A."/>
            <person name="Sitrit Y."/>
            <person name="Splivallo R."/>
            <person name="Traeger S."/>
            <person name="Wang M."/>
            <person name="Zifcakova L."/>
            <person name="Wipf D."/>
            <person name="Zambonelli A."/>
            <person name="Paolocci F."/>
            <person name="Nowrousian M."/>
            <person name="Ottonello S."/>
            <person name="Baldrian P."/>
            <person name="Spatafora J.W."/>
            <person name="Henrissat B."/>
            <person name="Nagy L.G."/>
            <person name="Aury J.M."/>
            <person name="Wincker P."/>
            <person name="Grigoriev I.V."/>
            <person name="Bonfante P."/>
            <person name="Martin F.M."/>
        </authorList>
    </citation>
    <scope>NUCLEOTIDE SEQUENCE [LARGE SCALE GENOMIC DNA]</scope>
    <source>
        <strain evidence="3 4">RN42</strain>
    </source>
</reference>
<keyword evidence="2" id="KW-0812">Transmembrane</keyword>
<feature type="region of interest" description="Disordered" evidence="1">
    <location>
        <begin position="380"/>
        <end position="401"/>
    </location>
</feature>
<gene>
    <name evidence="3" type="ORF">BJ508DRAFT_127140</name>
</gene>
<evidence type="ECO:0000256" key="2">
    <source>
        <dbReference type="SAM" id="Phobius"/>
    </source>
</evidence>
<proteinExistence type="predicted"/>
<feature type="transmembrane region" description="Helical" evidence="2">
    <location>
        <begin position="232"/>
        <end position="253"/>
    </location>
</feature>
<sequence length="472" mass="53109">MVAAFAIEAIVVTFFALAAVLAAVQTALHAWKHRKSPSPSRAASPEQLEKGQVDLKKEEAIAATVDSMSTKRLNGHRRRSSNAFEKIPKDSKGKRPWGNRFRSAFRGTISGFWEGAVMFSISLSIAAAVVFFSKSGSYSLFFSALITVFASSCCYALWPLVDGITGRRTLYNIMLLFITIQQFMLFGAFRRYVDMDNYHETIATPEEDHIRGELWEQYCFYKIKPTVFIERIVSVTLGFGCIVLLKMFFVDFLRPVLRKRNNVLGDKDRKPHTFMLWDWTEKYKWWLDLSWKVFVGGCGFSMMWGSYGRMIIGKKRLLALHAGAGNLEGENSWEFGQITAVLTWVPYSGEFIFILCLGYRRAITSRIPKDLRAIFVTPASDPSKDVGSGSADEEPSPLNKRSTTMILNPFSIGLDRLGGRRKSKKQETAEVPSQSTYDPDGIEETAATTTTVEYEDLKGGKGTGGHYEHRSL</sequence>